<evidence type="ECO:0000313" key="2">
    <source>
        <dbReference type="Proteomes" id="UP000075243"/>
    </source>
</evidence>
<name>A0A151RBD4_CAJCA</name>
<dbReference type="EMBL" id="KQ483868">
    <property type="protein sequence ID" value="KYP39964.1"/>
    <property type="molecule type" value="Genomic_DNA"/>
</dbReference>
<keyword evidence="2" id="KW-1185">Reference proteome</keyword>
<organism evidence="1 2">
    <name type="scientific">Cajanus cajan</name>
    <name type="common">Pigeon pea</name>
    <name type="synonym">Cajanus indicus</name>
    <dbReference type="NCBI Taxonomy" id="3821"/>
    <lineage>
        <taxon>Eukaryota</taxon>
        <taxon>Viridiplantae</taxon>
        <taxon>Streptophyta</taxon>
        <taxon>Embryophyta</taxon>
        <taxon>Tracheophyta</taxon>
        <taxon>Spermatophyta</taxon>
        <taxon>Magnoliopsida</taxon>
        <taxon>eudicotyledons</taxon>
        <taxon>Gunneridae</taxon>
        <taxon>Pentapetalae</taxon>
        <taxon>rosids</taxon>
        <taxon>fabids</taxon>
        <taxon>Fabales</taxon>
        <taxon>Fabaceae</taxon>
        <taxon>Papilionoideae</taxon>
        <taxon>50 kb inversion clade</taxon>
        <taxon>NPAAA clade</taxon>
        <taxon>indigoferoid/millettioid clade</taxon>
        <taxon>Phaseoleae</taxon>
        <taxon>Cajanus</taxon>
    </lineage>
</organism>
<evidence type="ECO:0000313" key="1">
    <source>
        <dbReference type="EMBL" id="KYP39964.1"/>
    </source>
</evidence>
<dbReference type="AlphaFoldDB" id="A0A151RBD4"/>
<dbReference type="Proteomes" id="UP000075243">
    <property type="component" value="Unassembled WGS sequence"/>
</dbReference>
<dbReference type="STRING" id="3821.A0A151RBD4"/>
<sequence length="250" mass="28307">MSLWIWLEHNGYPDINYKVMDLPYTLANALVTEAVSCLECIEAENSHIPNNGGLPITKGLTQKDISLKMFNKKRYTIIAGIKSVLKNICARIFADVLQIILKSRIINRVRASGGNIFDMHLTVPGFPHPLFGKFDISTNNTMNLDLSDEKIWMGNGPCDDVTDDDKSMFLTFSKGFPVSEPEVRYLFTRTYGDCVQSLSMGSAVVNDQSLFAMMILKSVRTVDQILNGKRVAKLHINGKHIWVRKYERRE</sequence>
<dbReference type="PANTHER" id="PTHR33527">
    <property type="entry name" value="OS07G0274300 PROTEIN"/>
    <property type="match status" value="1"/>
</dbReference>
<proteinExistence type="predicted"/>
<dbReference type="PANTHER" id="PTHR33527:SF18">
    <property type="entry name" value="F13O11.17 PROTEIN"/>
    <property type="match status" value="1"/>
</dbReference>
<accession>A0A151RBD4</accession>
<gene>
    <name evidence="1" type="ORF">KK1_038702</name>
</gene>
<reference evidence="1" key="1">
    <citation type="journal article" date="2012" name="Nat. Biotechnol.">
        <title>Draft genome sequence of pigeonpea (Cajanus cajan), an orphan legume crop of resource-poor farmers.</title>
        <authorList>
            <person name="Varshney R.K."/>
            <person name="Chen W."/>
            <person name="Li Y."/>
            <person name="Bharti A.K."/>
            <person name="Saxena R.K."/>
            <person name="Schlueter J.A."/>
            <person name="Donoghue M.T."/>
            <person name="Azam S."/>
            <person name="Fan G."/>
            <person name="Whaley A.M."/>
            <person name="Farmer A.D."/>
            <person name="Sheridan J."/>
            <person name="Iwata A."/>
            <person name="Tuteja R."/>
            <person name="Penmetsa R.V."/>
            <person name="Wu W."/>
            <person name="Upadhyaya H.D."/>
            <person name="Yang S.P."/>
            <person name="Shah T."/>
            <person name="Saxena K.B."/>
            <person name="Michael T."/>
            <person name="McCombie W.R."/>
            <person name="Yang B."/>
            <person name="Zhang G."/>
            <person name="Yang H."/>
            <person name="Wang J."/>
            <person name="Spillane C."/>
            <person name="Cook D.R."/>
            <person name="May G.D."/>
            <person name="Xu X."/>
            <person name="Jackson S.A."/>
        </authorList>
    </citation>
    <scope>NUCLEOTIDE SEQUENCE [LARGE SCALE GENOMIC DNA]</scope>
</reference>
<protein>
    <submittedName>
        <fullName evidence="1">Uncharacterized protein</fullName>
    </submittedName>
</protein>
<dbReference type="Gramene" id="C.cajan_34395.t">
    <property type="protein sequence ID" value="C.cajan_34395.t.cds1"/>
    <property type="gene ID" value="C.cajan_34395"/>
</dbReference>
<dbReference type="OMA" id="KNICARI"/>